<keyword evidence="8 15" id="KW-0106">Calcium</keyword>
<comment type="cofactor">
    <cofactor evidence="15 18">
        <name>heme b</name>
        <dbReference type="ChEBI" id="CHEBI:60344"/>
    </cofactor>
    <text evidence="15 18">Binds 1 heme b (iron(II)-protoporphyrin IX) group per subunit.</text>
</comment>
<comment type="catalytic activity">
    <reaction evidence="1 18">
        <text>2 a phenolic donor + H2O2 = 2 a phenolic radical donor + 2 H2O</text>
        <dbReference type="Rhea" id="RHEA:56136"/>
        <dbReference type="ChEBI" id="CHEBI:15377"/>
        <dbReference type="ChEBI" id="CHEBI:16240"/>
        <dbReference type="ChEBI" id="CHEBI:139520"/>
        <dbReference type="ChEBI" id="CHEBI:139521"/>
        <dbReference type="EC" id="1.11.1.7"/>
    </reaction>
</comment>
<evidence type="ECO:0000256" key="4">
    <source>
        <dbReference type="ARBA" id="ARBA00012313"/>
    </source>
</evidence>
<dbReference type="RefSeq" id="XP_022954382.1">
    <property type="nucleotide sequence ID" value="XM_023098614.1"/>
</dbReference>
<name>A0A6J1GQU7_CUCMO</name>
<dbReference type="SUPFAM" id="SSF48113">
    <property type="entry name" value="Heme-dependent peroxidases"/>
    <property type="match status" value="1"/>
</dbReference>
<dbReference type="Gene3D" id="1.10.420.10">
    <property type="entry name" value="Peroxidase, domain 2"/>
    <property type="match status" value="1"/>
</dbReference>
<comment type="similarity">
    <text evidence="18">Belongs to the peroxidase family. Classical plant (class III) peroxidase subfamily.</text>
</comment>
<feature type="binding site" evidence="15">
    <location>
        <position position="82"/>
    </location>
    <ligand>
        <name>Ca(2+)</name>
        <dbReference type="ChEBI" id="CHEBI:29108"/>
        <label>1</label>
    </ligand>
</feature>
<accession>A0A6J1GQU7</accession>
<comment type="similarity">
    <text evidence="3">Belongs to the peroxidase family. Ascorbate peroxidase subfamily.</text>
</comment>
<evidence type="ECO:0000256" key="18">
    <source>
        <dbReference type="RuleBase" id="RU362060"/>
    </source>
</evidence>
<dbReference type="EC" id="1.11.1.7" evidence="4 18"/>
<evidence type="ECO:0000313" key="20">
    <source>
        <dbReference type="Proteomes" id="UP000504609"/>
    </source>
</evidence>
<keyword evidence="9 18" id="KW-0560">Oxidoreductase</keyword>
<feature type="disulfide bond" evidence="17">
    <location>
        <begin position="76"/>
        <end position="81"/>
    </location>
</feature>
<reference evidence="21" key="1">
    <citation type="submission" date="2025-08" db="UniProtKB">
        <authorList>
            <consortium name="RefSeq"/>
        </authorList>
    </citation>
    <scope>IDENTIFICATION</scope>
    <source>
        <tissue evidence="21">Young leaves</tissue>
    </source>
</reference>
<proteinExistence type="inferred from homology"/>
<feature type="binding site" evidence="14">
    <location>
        <position position="170"/>
    </location>
    <ligand>
        <name>substrate</name>
    </ligand>
</feature>
<keyword evidence="10 15" id="KW-0408">Iron</keyword>
<evidence type="ECO:0000256" key="12">
    <source>
        <dbReference type="ARBA" id="ARBA00023180"/>
    </source>
</evidence>
<dbReference type="Proteomes" id="UP000504609">
    <property type="component" value="Unplaced"/>
</dbReference>
<dbReference type="InterPro" id="IPR019794">
    <property type="entry name" value="Peroxidases_AS"/>
</dbReference>
<feature type="site" description="Transition state stabilizer" evidence="16">
    <location>
        <position position="70"/>
    </location>
</feature>
<dbReference type="PROSITE" id="PS00436">
    <property type="entry name" value="PEROXIDASE_2"/>
    <property type="match status" value="1"/>
</dbReference>
<evidence type="ECO:0000256" key="14">
    <source>
        <dbReference type="PIRSR" id="PIRSR600823-2"/>
    </source>
</evidence>
<evidence type="ECO:0000256" key="6">
    <source>
        <dbReference type="ARBA" id="ARBA00022617"/>
    </source>
</evidence>
<feature type="binding site" evidence="15">
    <location>
        <position position="80"/>
    </location>
    <ligand>
        <name>Ca(2+)</name>
        <dbReference type="ChEBI" id="CHEBI:29108"/>
        <label>1</label>
    </ligand>
</feature>
<dbReference type="InterPro" id="IPR033905">
    <property type="entry name" value="Secretory_peroxidase"/>
</dbReference>
<keyword evidence="18" id="KW-0964">Secreted</keyword>
<organism evidence="20 21">
    <name type="scientific">Cucurbita moschata</name>
    <name type="common">Winter crookneck squash</name>
    <name type="synonym">Cucurbita pepo var. moschata</name>
    <dbReference type="NCBI Taxonomy" id="3662"/>
    <lineage>
        <taxon>Eukaryota</taxon>
        <taxon>Viridiplantae</taxon>
        <taxon>Streptophyta</taxon>
        <taxon>Embryophyta</taxon>
        <taxon>Tracheophyta</taxon>
        <taxon>Spermatophyta</taxon>
        <taxon>Magnoliopsida</taxon>
        <taxon>eudicotyledons</taxon>
        <taxon>Gunneridae</taxon>
        <taxon>Pentapetalae</taxon>
        <taxon>rosids</taxon>
        <taxon>fabids</taxon>
        <taxon>Cucurbitales</taxon>
        <taxon>Cucurbitaceae</taxon>
        <taxon>Cucurbiteae</taxon>
        <taxon>Cucurbita</taxon>
    </lineage>
</organism>
<evidence type="ECO:0000256" key="5">
    <source>
        <dbReference type="ARBA" id="ARBA00022559"/>
    </source>
</evidence>
<feature type="binding site" evidence="15">
    <location>
        <position position="78"/>
    </location>
    <ligand>
        <name>Ca(2+)</name>
        <dbReference type="ChEBI" id="CHEBI:29108"/>
        <label>1</label>
    </ligand>
</feature>
<dbReference type="GO" id="GO:0046872">
    <property type="term" value="F:metal ion binding"/>
    <property type="evidence" value="ECO:0007669"/>
    <property type="project" value="UniProtKB-UniRule"/>
</dbReference>
<feature type="binding site" evidence="15">
    <location>
        <position position="256"/>
    </location>
    <ligand>
        <name>Ca(2+)</name>
        <dbReference type="ChEBI" id="CHEBI:29108"/>
        <label>2</label>
    </ligand>
</feature>
<keyword evidence="20" id="KW-1185">Reference proteome</keyword>
<feature type="domain" description="Plant heme peroxidase family profile" evidence="19">
    <location>
        <begin position="33"/>
        <end position="333"/>
    </location>
</feature>
<dbReference type="GO" id="GO:0005576">
    <property type="term" value="C:extracellular region"/>
    <property type="evidence" value="ECO:0007669"/>
    <property type="project" value="UniProtKB-SubCell"/>
</dbReference>
<dbReference type="PRINTS" id="PR00458">
    <property type="entry name" value="PEROXIDASE"/>
</dbReference>
<dbReference type="AlphaFoldDB" id="A0A6J1GQU7"/>
<evidence type="ECO:0000256" key="10">
    <source>
        <dbReference type="ARBA" id="ARBA00023004"/>
    </source>
</evidence>
<dbReference type="FunFam" id="1.10.420.10:FF:000006">
    <property type="entry name" value="Peroxidase"/>
    <property type="match status" value="1"/>
</dbReference>
<evidence type="ECO:0000256" key="2">
    <source>
        <dbReference type="ARBA" id="ARBA00002322"/>
    </source>
</evidence>
<dbReference type="GO" id="GO:0020037">
    <property type="term" value="F:heme binding"/>
    <property type="evidence" value="ECO:0007669"/>
    <property type="project" value="UniProtKB-UniRule"/>
</dbReference>
<keyword evidence="18" id="KW-0376">Hydrogen peroxide</keyword>
<dbReference type="PROSITE" id="PS50873">
    <property type="entry name" value="PEROXIDASE_4"/>
    <property type="match status" value="1"/>
</dbReference>
<evidence type="ECO:0000256" key="11">
    <source>
        <dbReference type="ARBA" id="ARBA00023157"/>
    </source>
</evidence>
<dbReference type="InterPro" id="IPR019793">
    <property type="entry name" value="Peroxidases_heam-ligand_BS"/>
</dbReference>
<evidence type="ECO:0000256" key="15">
    <source>
        <dbReference type="PIRSR" id="PIRSR600823-3"/>
    </source>
</evidence>
<feature type="binding site" evidence="15">
    <location>
        <position position="261"/>
    </location>
    <ligand>
        <name>Ca(2+)</name>
        <dbReference type="ChEBI" id="CHEBI:29108"/>
        <label>2</label>
    </ligand>
</feature>
<feature type="binding site" evidence="15">
    <location>
        <position position="75"/>
    </location>
    <ligand>
        <name>Ca(2+)</name>
        <dbReference type="ChEBI" id="CHEBI:29108"/>
        <label>1</label>
    </ligand>
</feature>
<dbReference type="InterPro" id="IPR002016">
    <property type="entry name" value="Haem_peroxidase"/>
</dbReference>
<dbReference type="GO" id="GO:0042744">
    <property type="term" value="P:hydrogen peroxide catabolic process"/>
    <property type="evidence" value="ECO:0007669"/>
    <property type="project" value="UniProtKB-KW"/>
</dbReference>
<dbReference type="GO" id="GO:0140825">
    <property type="term" value="F:lactoperoxidase activity"/>
    <property type="evidence" value="ECO:0007669"/>
    <property type="project" value="UniProtKB-EC"/>
</dbReference>
<evidence type="ECO:0000256" key="8">
    <source>
        <dbReference type="ARBA" id="ARBA00022837"/>
    </source>
</evidence>
<feature type="binding site" evidence="15">
    <location>
        <position position="96"/>
    </location>
    <ligand>
        <name>Ca(2+)</name>
        <dbReference type="ChEBI" id="CHEBI:29108"/>
        <label>1</label>
    </ligand>
</feature>
<evidence type="ECO:0000256" key="9">
    <source>
        <dbReference type="ARBA" id="ARBA00023002"/>
    </source>
</evidence>
<keyword evidence="12" id="KW-0325">Glycoprotein</keyword>
<dbReference type="FunFam" id="1.10.520.10:FF:000001">
    <property type="entry name" value="Peroxidase"/>
    <property type="match status" value="1"/>
</dbReference>
<dbReference type="InterPro" id="IPR000823">
    <property type="entry name" value="Peroxidase_pln"/>
</dbReference>
<gene>
    <name evidence="21" type="primary">LOC111456637</name>
</gene>
<feature type="active site" description="Proton acceptor" evidence="13">
    <location>
        <position position="74"/>
    </location>
</feature>
<keyword evidence="18" id="KW-0732">Signal</keyword>
<feature type="disulfide bond" evidence="17">
    <location>
        <begin position="129"/>
        <end position="329"/>
    </location>
</feature>
<protein>
    <recommendedName>
        <fullName evidence="4 18">Peroxidase</fullName>
        <ecNumber evidence="4 18">1.11.1.7</ecNumber>
    </recommendedName>
</protein>
<dbReference type="PANTHER" id="PTHR31235">
    <property type="entry name" value="PEROXIDASE 25-RELATED"/>
    <property type="match status" value="1"/>
</dbReference>
<feature type="binding site" description="axial binding residue" evidence="15">
    <location>
        <position position="200"/>
    </location>
    <ligand>
        <name>heme b</name>
        <dbReference type="ChEBI" id="CHEBI:60344"/>
    </ligand>
    <ligandPart>
        <name>Fe</name>
        <dbReference type="ChEBI" id="CHEBI:18248"/>
    </ligandPart>
</feature>
<keyword evidence="7 15" id="KW-0479">Metal-binding</keyword>
<evidence type="ECO:0000256" key="16">
    <source>
        <dbReference type="PIRSR" id="PIRSR600823-4"/>
    </source>
</evidence>
<evidence type="ECO:0000256" key="3">
    <source>
        <dbReference type="ARBA" id="ARBA00006873"/>
    </source>
</evidence>
<dbReference type="KEGG" id="cmos:111456637"/>
<feature type="binding site" evidence="15">
    <location>
        <position position="84"/>
    </location>
    <ligand>
        <name>Ca(2+)</name>
        <dbReference type="ChEBI" id="CHEBI:29108"/>
        <label>1</label>
    </ligand>
</feature>
<keyword evidence="6 18" id="KW-0349">Heme</keyword>
<dbReference type="CDD" id="cd00693">
    <property type="entry name" value="secretory_peroxidase"/>
    <property type="match status" value="1"/>
</dbReference>
<feature type="disulfide bond" evidence="17">
    <location>
        <begin position="207"/>
        <end position="239"/>
    </location>
</feature>
<dbReference type="Pfam" id="PF00141">
    <property type="entry name" value="peroxidase"/>
    <property type="match status" value="1"/>
</dbReference>
<evidence type="ECO:0000259" key="19">
    <source>
        <dbReference type="PROSITE" id="PS50873"/>
    </source>
</evidence>
<feature type="signal peptide" evidence="18">
    <location>
        <begin position="1"/>
        <end position="32"/>
    </location>
</feature>
<keyword evidence="5 18" id="KW-0575">Peroxidase</keyword>
<feature type="disulfide bond" evidence="17">
    <location>
        <begin position="43"/>
        <end position="123"/>
    </location>
</feature>
<dbReference type="GO" id="GO:0006979">
    <property type="term" value="P:response to oxidative stress"/>
    <property type="evidence" value="ECO:0007669"/>
    <property type="project" value="UniProtKB-UniRule"/>
</dbReference>
<sequence>MASMASMASSSQLFSKLSCIIFFLSLSTLASATLKVGFYQSSCPEAEAIVKNAVDCAVSRNPGIAAGLIRMHFHDCFVRGCDGSVLLESTRDSPAEREHPANFPSLRGFEVIDKAKAEIEAICPETVSCADILAFAARDSSYKVGGISYAVPAGRRDGHISIKEEANALPLPSFNADELINSFAQRGLSAAEMVTLSGAHSIGVAHCPTFSNRLHSFNATHSQDPSMNPNYAAYLKTKCPSLSPSEQSTVALEFSTPNRLDHRYYVELKKHRGLLSSDQTLLSSSSTSRMVLNNAMHGSKWAVEFGMAMAKMGSIDVLTGWQGEIRRHCSFVN</sequence>
<comment type="function">
    <text evidence="2">Removal of H(2)O(2), oxidation of toxic reductants, biosynthesis and degradation of lignin, suberization, auxin catabolism, response to environmental stresses such as wounding, pathogen attack and oxidative stress. These functions might be dependent on each isozyme/isoform in each plant tissue.</text>
</comment>
<feature type="chain" id="PRO_5027140587" description="Peroxidase" evidence="18">
    <location>
        <begin position="33"/>
        <end position="333"/>
    </location>
</feature>
<comment type="subcellular location">
    <subcellularLocation>
        <location evidence="18">Secreted</location>
    </subcellularLocation>
</comment>
<dbReference type="GeneID" id="111456637"/>
<evidence type="ECO:0000256" key="7">
    <source>
        <dbReference type="ARBA" id="ARBA00022723"/>
    </source>
</evidence>
<evidence type="ECO:0000313" key="21">
    <source>
        <dbReference type="RefSeq" id="XP_022954382.1"/>
    </source>
</evidence>
<evidence type="ECO:0000256" key="13">
    <source>
        <dbReference type="PIRSR" id="PIRSR600823-1"/>
    </source>
</evidence>
<dbReference type="PROSITE" id="PS00435">
    <property type="entry name" value="PEROXIDASE_1"/>
    <property type="match status" value="1"/>
</dbReference>
<dbReference type="PRINTS" id="PR00461">
    <property type="entry name" value="PLPEROXIDASE"/>
</dbReference>
<evidence type="ECO:0000256" key="1">
    <source>
        <dbReference type="ARBA" id="ARBA00000189"/>
    </source>
</evidence>
<keyword evidence="11 17" id="KW-1015">Disulfide bond</keyword>
<dbReference type="Gene3D" id="1.10.520.10">
    <property type="match status" value="1"/>
</dbReference>
<dbReference type="InterPro" id="IPR010255">
    <property type="entry name" value="Haem_peroxidase_sf"/>
</dbReference>
<evidence type="ECO:0000256" key="17">
    <source>
        <dbReference type="PIRSR" id="PIRSR600823-5"/>
    </source>
</evidence>
<comment type="cofactor">
    <cofactor evidence="15 18">
        <name>Ca(2+)</name>
        <dbReference type="ChEBI" id="CHEBI:29108"/>
    </cofactor>
    <text evidence="15 18">Binds 2 calcium ions per subunit.</text>
</comment>